<comment type="caution">
    <text evidence="2">The sequence shown here is derived from an EMBL/GenBank/DDBJ whole genome shotgun (WGS) entry which is preliminary data.</text>
</comment>
<feature type="transmembrane region" description="Helical" evidence="1">
    <location>
        <begin position="12"/>
        <end position="33"/>
    </location>
</feature>
<dbReference type="Proteomes" id="UP001597112">
    <property type="component" value="Unassembled WGS sequence"/>
</dbReference>
<dbReference type="RefSeq" id="WP_377586162.1">
    <property type="nucleotide sequence ID" value="NZ_JBHTKA010000016.1"/>
</dbReference>
<accession>A0ABW3KBW3</accession>
<feature type="transmembrane region" description="Helical" evidence="1">
    <location>
        <begin position="360"/>
        <end position="380"/>
    </location>
</feature>
<feature type="transmembrane region" description="Helical" evidence="1">
    <location>
        <begin position="107"/>
        <end position="125"/>
    </location>
</feature>
<feature type="transmembrane region" description="Helical" evidence="1">
    <location>
        <begin position="201"/>
        <end position="219"/>
    </location>
</feature>
<feature type="transmembrane region" description="Helical" evidence="1">
    <location>
        <begin position="302"/>
        <end position="324"/>
    </location>
</feature>
<keyword evidence="1" id="KW-0472">Membrane</keyword>
<feature type="transmembrane region" description="Helical" evidence="1">
    <location>
        <begin position="161"/>
        <end position="189"/>
    </location>
</feature>
<name>A0ABW3KBW3_9BACT</name>
<evidence type="ECO:0000313" key="2">
    <source>
        <dbReference type="EMBL" id="MFD1003447.1"/>
    </source>
</evidence>
<evidence type="ECO:0008006" key="4">
    <source>
        <dbReference type="Google" id="ProtNLM"/>
    </source>
</evidence>
<keyword evidence="3" id="KW-1185">Reference proteome</keyword>
<evidence type="ECO:0000313" key="3">
    <source>
        <dbReference type="Proteomes" id="UP001597112"/>
    </source>
</evidence>
<feature type="transmembrane region" description="Helical" evidence="1">
    <location>
        <begin position="336"/>
        <end position="354"/>
    </location>
</feature>
<sequence length="393" mass="44991">MHDQRKYSIPVYHLAILVLLWLGIHILLVHQYGLRNLHDAASYVRRADYLLIHGSMEDSQDIFYAVPVGLIALFRWLFPGQLVPFLFFQSIVSVLAAIALYRAGSKLFNNTLAGLATGVIFLSGWDTIQWNTTTMTESLACSVICFILYRLTCFRGSAKDYAWIITLLIINFFTRPTGVVIIVGTLAFLLHYYRHDIRRNYRVMMIGIPCLLILAYWSADQMFTRWDFTDQYRRGNIVTYMDVIEGGTLYRSEMRLDTAGIVLTGQEPSVWKIVAFVINNPAHFVKAACLKVYYLMTGIRPYYSTLHNVYILIWLALMYTLYYIGWRNTPKSSVRFFTMAVVILNCCLIGISTVDWDNRFYIPMQPGIVLLAGGGVAYGIGRFKTFHVSGNSQ</sequence>
<feature type="transmembrane region" description="Helical" evidence="1">
    <location>
        <begin position="85"/>
        <end position="101"/>
    </location>
</feature>
<keyword evidence="1" id="KW-0812">Transmembrane</keyword>
<reference evidence="3" key="1">
    <citation type="journal article" date="2019" name="Int. J. Syst. Evol. Microbiol.">
        <title>The Global Catalogue of Microorganisms (GCM) 10K type strain sequencing project: providing services to taxonomists for standard genome sequencing and annotation.</title>
        <authorList>
            <consortium name="The Broad Institute Genomics Platform"/>
            <consortium name="The Broad Institute Genome Sequencing Center for Infectious Disease"/>
            <person name="Wu L."/>
            <person name="Ma J."/>
        </authorList>
    </citation>
    <scope>NUCLEOTIDE SEQUENCE [LARGE SCALE GENOMIC DNA]</scope>
    <source>
        <strain evidence="3">CCUG 58938</strain>
    </source>
</reference>
<dbReference type="EMBL" id="JBHTKA010000016">
    <property type="protein sequence ID" value="MFD1003447.1"/>
    <property type="molecule type" value="Genomic_DNA"/>
</dbReference>
<keyword evidence="1" id="KW-1133">Transmembrane helix</keyword>
<evidence type="ECO:0000256" key="1">
    <source>
        <dbReference type="SAM" id="Phobius"/>
    </source>
</evidence>
<organism evidence="2 3">
    <name type="scientific">Ohtaekwangia kribbensis</name>
    <dbReference type="NCBI Taxonomy" id="688913"/>
    <lineage>
        <taxon>Bacteria</taxon>
        <taxon>Pseudomonadati</taxon>
        <taxon>Bacteroidota</taxon>
        <taxon>Cytophagia</taxon>
        <taxon>Cytophagales</taxon>
        <taxon>Fulvivirgaceae</taxon>
        <taxon>Ohtaekwangia</taxon>
    </lineage>
</organism>
<gene>
    <name evidence="2" type="ORF">ACFQ21_29250</name>
</gene>
<protein>
    <recommendedName>
        <fullName evidence="4">Glycosyltransferase RgtA/B/C/D-like domain-containing protein</fullName>
    </recommendedName>
</protein>
<proteinExistence type="predicted"/>